<evidence type="ECO:0000313" key="1">
    <source>
        <dbReference type="EMBL" id="QSI78595.1"/>
    </source>
</evidence>
<protein>
    <submittedName>
        <fullName evidence="1">Uncharacterized protein</fullName>
    </submittedName>
</protein>
<proteinExistence type="predicted"/>
<evidence type="ECO:0000313" key="2">
    <source>
        <dbReference type="Proteomes" id="UP000663570"/>
    </source>
</evidence>
<dbReference type="RefSeq" id="WP_206255982.1">
    <property type="nucleotide sequence ID" value="NZ_CP071060.1"/>
</dbReference>
<gene>
    <name evidence="1" type="ORF">JY500_08320</name>
</gene>
<name>A0ABX7MD83_9RHOO</name>
<organism evidence="1 2">
    <name type="scientific">Niveibacterium microcysteis</name>
    <dbReference type="NCBI Taxonomy" id="2811415"/>
    <lineage>
        <taxon>Bacteria</taxon>
        <taxon>Pseudomonadati</taxon>
        <taxon>Pseudomonadota</taxon>
        <taxon>Betaproteobacteria</taxon>
        <taxon>Rhodocyclales</taxon>
        <taxon>Rhodocyclaceae</taxon>
        <taxon>Niveibacterium</taxon>
    </lineage>
</organism>
<dbReference type="Proteomes" id="UP000663570">
    <property type="component" value="Chromosome"/>
</dbReference>
<sequence>MPTSPQSSFVNYYSCRTCGHFHQRAGTLLQRGRCPKCHSDTPAALCDEMIDGLGIVIVHQGDFDALRDTQLET</sequence>
<reference evidence="1 2" key="1">
    <citation type="submission" date="2021-02" db="EMBL/GenBank/DDBJ databases">
        <title>Niveibacterium changnyeongensis HC41.</title>
        <authorList>
            <person name="Kang M."/>
        </authorList>
    </citation>
    <scope>NUCLEOTIDE SEQUENCE [LARGE SCALE GENOMIC DNA]</scope>
    <source>
        <strain evidence="1 2">HC41</strain>
    </source>
</reference>
<dbReference type="EMBL" id="CP071060">
    <property type="protein sequence ID" value="QSI78595.1"/>
    <property type="molecule type" value="Genomic_DNA"/>
</dbReference>
<keyword evidence="2" id="KW-1185">Reference proteome</keyword>
<accession>A0ABX7MD83</accession>